<gene>
    <name evidence="3" type="ORF">GCM10023094_51290</name>
</gene>
<keyword evidence="4" id="KW-1185">Reference proteome</keyword>
<proteinExistence type="predicted"/>
<sequence>MTTNDAPAAPRSGMPVWVKRTAWGLLLLVDLVIAYFILAAFLPRWWAQQAGAFASGSMTRGIVWGVGYGFVGTFVPLLLLVVAWRARRWRHARVWVVSAVLLAVLAAAPNLLTLSVVVGTNSAAHAGERILDVDAPGFRGATLAGVIVGALVFGIVAWLVFRYRRRGEQLSTLREQARLREDEDRRRQEGERQSEPQADGQPPV</sequence>
<feature type="compositionally biased region" description="Basic and acidic residues" evidence="1">
    <location>
        <begin position="178"/>
        <end position="194"/>
    </location>
</feature>
<feature type="region of interest" description="Disordered" evidence="1">
    <location>
        <begin position="178"/>
        <end position="204"/>
    </location>
</feature>
<keyword evidence="2" id="KW-0472">Membrane</keyword>
<dbReference type="EMBL" id="BAABFB010000075">
    <property type="protein sequence ID" value="GAA4489528.1"/>
    <property type="molecule type" value="Genomic_DNA"/>
</dbReference>
<name>A0ABP8PN88_9NOCA</name>
<dbReference type="Proteomes" id="UP001501183">
    <property type="component" value="Unassembled WGS sequence"/>
</dbReference>
<feature type="transmembrane region" description="Helical" evidence="2">
    <location>
        <begin position="138"/>
        <end position="161"/>
    </location>
</feature>
<evidence type="ECO:0000313" key="3">
    <source>
        <dbReference type="EMBL" id="GAA4489528.1"/>
    </source>
</evidence>
<evidence type="ECO:0008006" key="5">
    <source>
        <dbReference type="Google" id="ProtNLM"/>
    </source>
</evidence>
<dbReference type="RefSeq" id="WP_345352377.1">
    <property type="nucleotide sequence ID" value="NZ_BAABFB010000075.1"/>
</dbReference>
<feature type="transmembrane region" description="Helical" evidence="2">
    <location>
        <begin position="21"/>
        <end position="42"/>
    </location>
</feature>
<evidence type="ECO:0000256" key="2">
    <source>
        <dbReference type="SAM" id="Phobius"/>
    </source>
</evidence>
<accession>A0ABP8PN88</accession>
<evidence type="ECO:0000313" key="4">
    <source>
        <dbReference type="Proteomes" id="UP001501183"/>
    </source>
</evidence>
<comment type="caution">
    <text evidence="3">The sequence shown here is derived from an EMBL/GenBank/DDBJ whole genome shotgun (WGS) entry which is preliminary data.</text>
</comment>
<protein>
    <recommendedName>
        <fullName evidence="5">Permease</fullName>
    </recommendedName>
</protein>
<evidence type="ECO:0000256" key="1">
    <source>
        <dbReference type="SAM" id="MobiDB-lite"/>
    </source>
</evidence>
<feature type="transmembrane region" description="Helical" evidence="2">
    <location>
        <begin position="62"/>
        <end position="82"/>
    </location>
</feature>
<reference evidence="4" key="1">
    <citation type="journal article" date="2019" name="Int. J. Syst. Evol. Microbiol.">
        <title>The Global Catalogue of Microorganisms (GCM) 10K type strain sequencing project: providing services to taxonomists for standard genome sequencing and annotation.</title>
        <authorList>
            <consortium name="The Broad Institute Genomics Platform"/>
            <consortium name="The Broad Institute Genome Sequencing Center for Infectious Disease"/>
            <person name="Wu L."/>
            <person name="Ma J."/>
        </authorList>
    </citation>
    <scope>NUCLEOTIDE SEQUENCE [LARGE SCALE GENOMIC DNA]</scope>
    <source>
        <strain evidence="4">JCM 32206</strain>
    </source>
</reference>
<feature type="transmembrane region" description="Helical" evidence="2">
    <location>
        <begin position="94"/>
        <end position="118"/>
    </location>
</feature>
<organism evidence="3 4">
    <name type="scientific">Rhodococcus olei</name>
    <dbReference type="NCBI Taxonomy" id="2161675"/>
    <lineage>
        <taxon>Bacteria</taxon>
        <taxon>Bacillati</taxon>
        <taxon>Actinomycetota</taxon>
        <taxon>Actinomycetes</taxon>
        <taxon>Mycobacteriales</taxon>
        <taxon>Nocardiaceae</taxon>
        <taxon>Rhodococcus</taxon>
    </lineage>
</organism>
<keyword evidence="2" id="KW-0812">Transmembrane</keyword>
<keyword evidence="2" id="KW-1133">Transmembrane helix</keyword>